<evidence type="ECO:0000259" key="2">
    <source>
        <dbReference type="Pfam" id="PF23003"/>
    </source>
</evidence>
<evidence type="ECO:0000313" key="3">
    <source>
        <dbReference type="Proteomes" id="UP000025227"/>
    </source>
</evidence>
<dbReference type="OMA" id="WENDIEY"/>
<dbReference type="InterPro" id="IPR055119">
    <property type="entry name" value="Mig18_Fn1"/>
</dbReference>
<organism evidence="3 4">
    <name type="scientific">Haemonchus contortus</name>
    <name type="common">Barber pole worm</name>
    <dbReference type="NCBI Taxonomy" id="6289"/>
    <lineage>
        <taxon>Eukaryota</taxon>
        <taxon>Metazoa</taxon>
        <taxon>Ecdysozoa</taxon>
        <taxon>Nematoda</taxon>
        <taxon>Chromadorea</taxon>
        <taxon>Rhabditida</taxon>
        <taxon>Rhabditina</taxon>
        <taxon>Rhabditomorpha</taxon>
        <taxon>Strongyloidea</taxon>
        <taxon>Trichostrongylidae</taxon>
        <taxon>Haemonchus</taxon>
    </lineage>
</organism>
<protein>
    <submittedName>
        <fullName evidence="4">Protein F11F1.6</fullName>
    </submittedName>
</protein>
<dbReference type="Proteomes" id="UP000025227">
    <property type="component" value="Unplaced"/>
</dbReference>
<dbReference type="WBParaSite" id="HCON_00162935-00001">
    <property type="protein sequence ID" value="HCON_00162935-00001"/>
    <property type="gene ID" value="HCON_00162935"/>
</dbReference>
<dbReference type="OrthoDB" id="5817707at2759"/>
<sequence length="226" mass="24858">MWMLAILFLLFPPASPVCVENGVEHAESEKWVRNGNFLVTCASGEIKVLNCLTDAGTVLDLGTISHVENGVEYSCTDDEPAAIEGSGEEVSVNSCPENADSTDDITVGNFLICCISKRFKACVDEYGDSIKTGHFVLGKGLLKYCNIQKNGLRARMEPKGCFNGSRSDDVEDVSFHVKKYTVWRQGDYDMRCGDEGIHVYRCYVDGKGVYVGQAWIDKNGVVNICK</sequence>
<accession>A0A7I4YY66</accession>
<evidence type="ECO:0000313" key="4">
    <source>
        <dbReference type="WBParaSite" id="HCON_00162935-00001"/>
    </source>
</evidence>
<keyword evidence="1" id="KW-0732">Signal</keyword>
<keyword evidence="3" id="KW-1185">Reference proteome</keyword>
<feature type="domain" description="Abnormal cell migration protein 18-like fibronectin type I" evidence="2">
    <location>
        <begin position="18"/>
        <end position="77"/>
    </location>
</feature>
<feature type="chain" id="PRO_5029719686" evidence="1">
    <location>
        <begin position="17"/>
        <end position="226"/>
    </location>
</feature>
<reference evidence="4" key="1">
    <citation type="submission" date="2020-12" db="UniProtKB">
        <authorList>
            <consortium name="WormBaseParasite"/>
        </authorList>
    </citation>
    <scope>IDENTIFICATION</scope>
    <source>
        <strain evidence="4">MHco3</strain>
    </source>
</reference>
<dbReference type="Pfam" id="PF23003">
    <property type="entry name" value="Fn1_2"/>
    <property type="match status" value="1"/>
</dbReference>
<proteinExistence type="predicted"/>
<evidence type="ECO:0000256" key="1">
    <source>
        <dbReference type="SAM" id="SignalP"/>
    </source>
</evidence>
<dbReference type="AlphaFoldDB" id="A0A7I4YY66"/>
<name>A0A7I4YY66_HAECO</name>
<feature type="signal peptide" evidence="1">
    <location>
        <begin position="1"/>
        <end position="16"/>
    </location>
</feature>